<dbReference type="GO" id="GO:0005829">
    <property type="term" value="C:cytosol"/>
    <property type="evidence" value="ECO:0007669"/>
    <property type="project" value="TreeGrafter"/>
</dbReference>
<dbReference type="PANTHER" id="PTHR30419:SF8">
    <property type="entry name" value="NITROGEN ASSIMILATION TRANSCRIPTIONAL ACTIVATOR-RELATED"/>
    <property type="match status" value="1"/>
</dbReference>
<dbReference type="CDD" id="cd08440">
    <property type="entry name" value="PBP2_LTTR_like_4"/>
    <property type="match status" value="1"/>
</dbReference>
<evidence type="ECO:0000256" key="1">
    <source>
        <dbReference type="ARBA" id="ARBA00009437"/>
    </source>
</evidence>
<dbReference type="Pfam" id="PF03466">
    <property type="entry name" value="LysR_substrate"/>
    <property type="match status" value="1"/>
</dbReference>
<keyword evidence="2" id="KW-0805">Transcription regulation</keyword>
<dbReference type="PROSITE" id="PS50931">
    <property type="entry name" value="HTH_LYSR"/>
    <property type="match status" value="1"/>
</dbReference>
<dbReference type="InterPro" id="IPR036388">
    <property type="entry name" value="WH-like_DNA-bd_sf"/>
</dbReference>
<evidence type="ECO:0000313" key="6">
    <source>
        <dbReference type="EMBL" id="KVK71989.1"/>
    </source>
</evidence>
<protein>
    <submittedName>
        <fullName evidence="6">LysR family transcriptional regulator</fullName>
    </submittedName>
</protein>
<dbReference type="PRINTS" id="PR00039">
    <property type="entry name" value="HTHLYSR"/>
</dbReference>
<proteinExistence type="inferred from homology"/>
<evidence type="ECO:0000256" key="3">
    <source>
        <dbReference type="ARBA" id="ARBA00023125"/>
    </source>
</evidence>
<dbReference type="GO" id="GO:0003700">
    <property type="term" value="F:DNA-binding transcription factor activity"/>
    <property type="evidence" value="ECO:0007669"/>
    <property type="project" value="InterPro"/>
</dbReference>
<gene>
    <name evidence="6" type="ORF">WS90_36145</name>
</gene>
<dbReference type="InterPro" id="IPR005119">
    <property type="entry name" value="LysR_subst-bd"/>
</dbReference>
<dbReference type="SUPFAM" id="SSF46785">
    <property type="entry name" value="Winged helix' DNA-binding domain"/>
    <property type="match status" value="1"/>
</dbReference>
<keyword evidence="3" id="KW-0238">DNA-binding</keyword>
<evidence type="ECO:0000256" key="2">
    <source>
        <dbReference type="ARBA" id="ARBA00023015"/>
    </source>
</evidence>
<keyword evidence="4" id="KW-0804">Transcription</keyword>
<evidence type="ECO:0000259" key="5">
    <source>
        <dbReference type="PROSITE" id="PS50931"/>
    </source>
</evidence>
<feature type="domain" description="HTH lysR-type" evidence="5">
    <location>
        <begin position="3"/>
        <end position="60"/>
    </location>
</feature>
<dbReference type="SUPFAM" id="SSF53850">
    <property type="entry name" value="Periplasmic binding protein-like II"/>
    <property type="match status" value="1"/>
</dbReference>
<reference evidence="6 7" key="1">
    <citation type="submission" date="2015-11" db="EMBL/GenBank/DDBJ databases">
        <title>Expanding the genomic diversity of Burkholderia species for the development of highly accurate diagnostics.</title>
        <authorList>
            <person name="Sahl J."/>
            <person name="Keim P."/>
            <person name="Wagner D."/>
        </authorList>
    </citation>
    <scope>NUCLEOTIDE SEQUENCE [LARGE SCALE GENOMIC DNA]</scope>
    <source>
        <strain evidence="6 7">MSMB1302</strain>
    </source>
</reference>
<dbReference type="InterPro" id="IPR050950">
    <property type="entry name" value="HTH-type_LysR_regulators"/>
</dbReference>
<dbReference type="InterPro" id="IPR036390">
    <property type="entry name" value="WH_DNA-bd_sf"/>
</dbReference>
<name>A0A103UGK3_BURCE</name>
<dbReference type="Proteomes" id="UP000069001">
    <property type="component" value="Unassembled WGS sequence"/>
</dbReference>
<dbReference type="GO" id="GO:0003677">
    <property type="term" value="F:DNA binding"/>
    <property type="evidence" value="ECO:0007669"/>
    <property type="project" value="UniProtKB-KW"/>
</dbReference>
<comment type="similarity">
    <text evidence="1">Belongs to the LysR transcriptional regulatory family.</text>
</comment>
<accession>A0A103UGK3</accession>
<organism evidence="6 7">
    <name type="scientific">Burkholderia cepacia</name>
    <name type="common">Pseudomonas cepacia</name>
    <dbReference type="NCBI Taxonomy" id="292"/>
    <lineage>
        <taxon>Bacteria</taxon>
        <taxon>Pseudomonadati</taxon>
        <taxon>Pseudomonadota</taxon>
        <taxon>Betaproteobacteria</taxon>
        <taxon>Burkholderiales</taxon>
        <taxon>Burkholderiaceae</taxon>
        <taxon>Burkholderia</taxon>
        <taxon>Burkholderia cepacia complex</taxon>
    </lineage>
</organism>
<dbReference type="AlphaFoldDB" id="A0A103UGK3"/>
<dbReference type="EMBL" id="LOYH01000109">
    <property type="protein sequence ID" value="KVK71989.1"/>
    <property type="molecule type" value="Genomic_DNA"/>
</dbReference>
<dbReference type="RefSeq" id="WP_059524305.1">
    <property type="nucleotide sequence ID" value="NZ_LOXZ01000031.1"/>
</dbReference>
<dbReference type="InterPro" id="IPR000847">
    <property type="entry name" value="LysR_HTH_N"/>
</dbReference>
<dbReference type="Gene3D" id="1.10.10.10">
    <property type="entry name" value="Winged helix-like DNA-binding domain superfamily/Winged helix DNA-binding domain"/>
    <property type="match status" value="1"/>
</dbReference>
<comment type="caution">
    <text evidence="6">The sequence shown here is derived from an EMBL/GenBank/DDBJ whole genome shotgun (WGS) entry which is preliminary data.</text>
</comment>
<sequence>MNVTLRQLRAFVAVARTGSFTLAAGNLSVTQSALSGLIKELEEVIGLKVVDRKARRVRLSDVGADIYPLIEKILGELDTVTADLLNRKNLRTGTVRVAAPQLLSSTVLPAAISAFGKKYPGIHVQVADCMVDNVAAHVVAREVDFGIGPERETHCDISTAFLFERPFIAVLPPGHALAQRAKLSWEDLAPLPFISLRGQFTENLSGDLRATRDFSLSPSSEVTFMSTALSMVNAGLGVTACLSYARSLVSLYGLQVRPLVDPVITRAFHILTHSGRSLSPAAQAFHDFLLQHLQQSTDTF</sequence>
<dbReference type="PANTHER" id="PTHR30419">
    <property type="entry name" value="HTH-TYPE TRANSCRIPTIONAL REGULATOR YBHD"/>
    <property type="match status" value="1"/>
</dbReference>
<dbReference type="Pfam" id="PF00126">
    <property type="entry name" value="HTH_1"/>
    <property type="match status" value="1"/>
</dbReference>
<dbReference type="Gene3D" id="3.40.190.290">
    <property type="match status" value="1"/>
</dbReference>
<evidence type="ECO:0000256" key="4">
    <source>
        <dbReference type="ARBA" id="ARBA00023163"/>
    </source>
</evidence>
<evidence type="ECO:0000313" key="7">
    <source>
        <dbReference type="Proteomes" id="UP000069001"/>
    </source>
</evidence>
<dbReference type="FunFam" id="1.10.10.10:FF:000001">
    <property type="entry name" value="LysR family transcriptional regulator"/>
    <property type="match status" value="1"/>
</dbReference>